<evidence type="ECO:0000256" key="1">
    <source>
        <dbReference type="SAM" id="Coils"/>
    </source>
</evidence>
<feature type="compositionally biased region" description="Gly residues" evidence="2">
    <location>
        <begin position="374"/>
        <end position="385"/>
    </location>
</feature>
<reference evidence="3" key="1">
    <citation type="submission" date="2022-07" db="EMBL/GenBank/DDBJ databases">
        <title>Draft genome sequence of Zalerion maritima ATCC 34329, a (micro)plastics degrading marine fungus.</title>
        <authorList>
            <person name="Paco A."/>
            <person name="Goncalves M.F.M."/>
            <person name="Rocha-Santos T.A.P."/>
            <person name="Alves A."/>
        </authorList>
    </citation>
    <scope>NUCLEOTIDE SEQUENCE</scope>
    <source>
        <strain evidence="3">ATCC 34329</strain>
    </source>
</reference>
<feature type="region of interest" description="Disordered" evidence="2">
    <location>
        <begin position="774"/>
        <end position="794"/>
    </location>
</feature>
<dbReference type="Proteomes" id="UP001201980">
    <property type="component" value="Unassembled WGS sequence"/>
</dbReference>
<feature type="compositionally biased region" description="Basic and acidic residues" evidence="2">
    <location>
        <begin position="775"/>
        <end position="794"/>
    </location>
</feature>
<feature type="compositionally biased region" description="Low complexity" evidence="2">
    <location>
        <begin position="184"/>
        <end position="200"/>
    </location>
</feature>
<feature type="coiled-coil region" evidence="1">
    <location>
        <begin position="739"/>
        <end position="766"/>
    </location>
</feature>
<organism evidence="3 4">
    <name type="scientific">Zalerion maritima</name>
    <dbReference type="NCBI Taxonomy" id="339359"/>
    <lineage>
        <taxon>Eukaryota</taxon>
        <taxon>Fungi</taxon>
        <taxon>Dikarya</taxon>
        <taxon>Ascomycota</taxon>
        <taxon>Pezizomycotina</taxon>
        <taxon>Sordariomycetes</taxon>
        <taxon>Lulworthiomycetidae</taxon>
        <taxon>Lulworthiales</taxon>
        <taxon>Lulworthiaceae</taxon>
        <taxon>Zalerion</taxon>
    </lineage>
</organism>
<dbReference type="AlphaFoldDB" id="A0AAD5RTE8"/>
<dbReference type="EMBL" id="JAKWBI020000096">
    <property type="protein sequence ID" value="KAJ2902916.1"/>
    <property type="molecule type" value="Genomic_DNA"/>
</dbReference>
<evidence type="ECO:0000256" key="2">
    <source>
        <dbReference type="SAM" id="MobiDB-lite"/>
    </source>
</evidence>
<feature type="compositionally biased region" description="Basic and acidic residues" evidence="2">
    <location>
        <begin position="274"/>
        <end position="284"/>
    </location>
</feature>
<protein>
    <submittedName>
        <fullName evidence="3">Uncharacterized protein</fullName>
    </submittedName>
</protein>
<gene>
    <name evidence="3" type="ORF">MKZ38_010647</name>
</gene>
<feature type="region of interest" description="Disordered" evidence="2">
    <location>
        <begin position="355"/>
        <end position="385"/>
    </location>
</feature>
<keyword evidence="1" id="KW-0175">Coiled coil</keyword>
<name>A0AAD5RTE8_9PEZI</name>
<sequence>MRDLKGKQSGPDPLRNFHEFVSKNGYFPPPRLEPIRLPGDEPPESEGGGGGRWSRRRSRRRIRFRNGRPLPPRALRDPEIYGYGPEVEPLLSFGPASSDSDGESDDDDDDDGEGPPSPFTAMGLSRERPSRGRRGRMGGSEKGLLKTAIGSTAGEEGRGKPKRVRWADLEAGAPSRKTPGGGAATERGTTTTTTTTTTAAGKGGRPPVVWYQPRSPPDPKPRGRAGRFSPRARTAERRGEEEEKNGLKRCNADSPSSSSSSSSSSSGRPVLGFDPREDHSIELLPRRPALKANVFHADDDSPSIALTQDDFASAFELLGDKISGWSRRFFLGPLPAGLGSADPLRRACLSAEASSAGDARAGGGERRRRQRGAPSGGEAGPGGQPEGVALPYEAFLWRLARGLAFGTKRYLASRTHCRLWVESFVWATLKEYLFQRGLWSLDARDARREATTRARCRAQAAAASAQEAEEAEKIDRVLERVEERKAAVDLREERMAHLRGGKADSGALRKQHREAALESRALIRLHRPGKALEGARDDLVREILKVLLPFRRCGSEVKGWDDGMMEIVDDALEFDILAATREKMLFEVVWPPGRDGLLCGQRVPKGRGGRWGVGRGTGSGGGWMDDVSIDEKMDEEDLGWWLEAQKQALEERGQPRDGPIDVRGFQALRNVEDQQLDQDILNKTRKGDKVKEKEEEEEEAAKRVTLVVRPALWYDDLVERKGGMCKVKMMVSTKVLVSPARVAEKMEELERKREEEEKEIREFKTRGLYGIFDMENDKTNKEENENRKGEGKGKEAFMKNWWENEGQDEEVFKRGKTKKTWFY</sequence>
<feature type="compositionally biased region" description="Basic and acidic residues" evidence="2">
    <location>
        <begin position="233"/>
        <end position="246"/>
    </location>
</feature>
<evidence type="ECO:0000313" key="3">
    <source>
        <dbReference type="EMBL" id="KAJ2902916.1"/>
    </source>
</evidence>
<feature type="compositionally biased region" description="Acidic residues" evidence="2">
    <location>
        <begin position="100"/>
        <end position="113"/>
    </location>
</feature>
<feature type="region of interest" description="Disordered" evidence="2">
    <location>
        <begin position="1"/>
        <end position="284"/>
    </location>
</feature>
<accession>A0AAD5RTE8</accession>
<feature type="compositionally biased region" description="Basic residues" evidence="2">
    <location>
        <begin position="53"/>
        <end position="66"/>
    </location>
</feature>
<evidence type="ECO:0000313" key="4">
    <source>
        <dbReference type="Proteomes" id="UP001201980"/>
    </source>
</evidence>
<comment type="caution">
    <text evidence="3">The sequence shown here is derived from an EMBL/GenBank/DDBJ whole genome shotgun (WGS) entry which is preliminary data.</text>
</comment>
<proteinExistence type="predicted"/>
<keyword evidence="4" id="KW-1185">Reference proteome</keyword>
<feature type="compositionally biased region" description="Low complexity" evidence="2">
    <location>
        <begin position="254"/>
        <end position="266"/>
    </location>
</feature>